<dbReference type="PANTHER" id="PTHR33375">
    <property type="entry name" value="CHROMOSOME-PARTITIONING PROTEIN PARB-RELATED"/>
    <property type="match status" value="1"/>
</dbReference>
<proteinExistence type="inferred from homology"/>
<dbReference type="GO" id="GO:0003677">
    <property type="term" value="F:DNA binding"/>
    <property type="evidence" value="ECO:0007669"/>
    <property type="project" value="InterPro"/>
</dbReference>
<dbReference type="EMBL" id="JACICC010000001">
    <property type="protein sequence ID" value="MBB3808068.1"/>
    <property type="molecule type" value="Genomic_DNA"/>
</dbReference>
<name>A0A7W6EE67_9HYPH</name>
<dbReference type="GO" id="GO:0005694">
    <property type="term" value="C:chromosome"/>
    <property type="evidence" value="ECO:0007669"/>
    <property type="project" value="TreeGrafter"/>
</dbReference>
<keyword evidence="4" id="KW-1185">Reference proteome</keyword>
<dbReference type="InterPro" id="IPR037972">
    <property type="entry name" value="RepB_N"/>
</dbReference>
<dbReference type="SUPFAM" id="SSF110849">
    <property type="entry name" value="ParB/Sulfiredoxin"/>
    <property type="match status" value="1"/>
</dbReference>
<dbReference type="CDD" id="cd16405">
    <property type="entry name" value="RepB_like_N"/>
    <property type="match status" value="1"/>
</dbReference>
<dbReference type="Pfam" id="PF07506">
    <property type="entry name" value="RepB"/>
    <property type="match status" value="1"/>
</dbReference>
<evidence type="ECO:0000259" key="2">
    <source>
        <dbReference type="SMART" id="SM00470"/>
    </source>
</evidence>
<gene>
    <name evidence="3" type="ORF">FHS81_000122</name>
</gene>
<accession>A0A7W6EE67</accession>
<dbReference type="RefSeq" id="WP_183750115.1">
    <property type="nucleotide sequence ID" value="NZ_JACICC010000001.1"/>
</dbReference>
<dbReference type="InterPro" id="IPR004437">
    <property type="entry name" value="ParB/RepB/Spo0J"/>
</dbReference>
<evidence type="ECO:0000313" key="4">
    <source>
        <dbReference type="Proteomes" id="UP000537592"/>
    </source>
</evidence>
<dbReference type="PANTHER" id="PTHR33375:SF1">
    <property type="entry name" value="CHROMOSOME-PARTITIONING PROTEIN PARB-RELATED"/>
    <property type="match status" value="1"/>
</dbReference>
<dbReference type="Gene3D" id="3.90.1530.30">
    <property type="match status" value="1"/>
</dbReference>
<dbReference type="Pfam" id="PF02195">
    <property type="entry name" value="ParB_N"/>
    <property type="match status" value="1"/>
</dbReference>
<dbReference type="Proteomes" id="UP000537592">
    <property type="component" value="Unassembled WGS sequence"/>
</dbReference>
<feature type="domain" description="ParB-like N-terminal" evidence="2">
    <location>
        <begin position="66"/>
        <end position="158"/>
    </location>
</feature>
<dbReference type="NCBIfam" id="TIGR00180">
    <property type="entry name" value="parB_part"/>
    <property type="match status" value="1"/>
</dbReference>
<dbReference type="SUPFAM" id="SSF109709">
    <property type="entry name" value="KorB DNA-binding domain-like"/>
    <property type="match status" value="1"/>
</dbReference>
<dbReference type="AlphaFoldDB" id="A0A7W6EE67"/>
<comment type="similarity">
    <text evidence="1">Belongs to the ParB family.</text>
</comment>
<sequence>MSRKDTITALFTQKKAPAAPAAIDPERERVKTGAVSAMGASLQHLTESARQAVRLQEQIDEGSVVVRLDPSLIDSGLVADRLRPPVDPSFDALVASMRESGQQVPILVRPVGTEPRRYQVAYGHRRLRAAKELGIDVKAIVRPLTDAEMVIAQGKENLERRDLSYIEKAIFARRLEDAGFERATIMAALSTDKADLSRYISVARQIPDAIAQAIGPAERIGRARWLVVAENLQRPGMAKHVDAAVAGEAFAEADSNTRFAIVLKAISGSKAAKKPKVRTWQDADGRKVLRIETRKDQTALIVDEAAAPDFGDFLVGEIDALYQRYLQERSRG</sequence>
<dbReference type="GO" id="GO:0007059">
    <property type="term" value="P:chromosome segregation"/>
    <property type="evidence" value="ECO:0007669"/>
    <property type="project" value="TreeGrafter"/>
</dbReference>
<protein>
    <submittedName>
        <fullName evidence="3">ParB family chromosome partitioning protein</fullName>
    </submittedName>
</protein>
<comment type="caution">
    <text evidence="3">The sequence shown here is derived from an EMBL/GenBank/DDBJ whole genome shotgun (WGS) entry which is preliminary data.</text>
</comment>
<dbReference type="InterPro" id="IPR011111">
    <property type="entry name" value="Plasmid_RepB"/>
</dbReference>
<dbReference type="SMART" id="SM00470">
    <property type="entry name" value="ParB"/>
    <property type="match status" value="1"/>
</dbReference>
<dbReference type="InterPro" id="IPR050336">
    <property type="entry name" value="Chromosome_partition/occlusion"/>
</dbReference>
<dbReference type="InterPro" id="IPR036086">
    <property type="entry name" value="ParB/Sulfiredoxin_sf"/>
</dbReference>
<dbReference type="InterPro" id="IPR003115">
    <property type="entry name" value="ParB_N"/>
</dbReference>
<evidence type="ECO:0000256" key="1">
    <source>
        <dbReference type="ARBA" id="ARBA00006295"/>
    </source>
</evidence>
<reference evidence="3 4" key="1">
    <citation type="submission" date="2020-08" db="EMBL/GenBank/DDBJ databases">
        <title>Genomic Encyclopedia of Type Strains, Phase IV (KMG-IV): sequencing the most valuable type-strain genomes for metagenomic binning, comparative biology and taxonomic classification.</title>
        <authorList>
            <person name="Goeker M."/>
        </authorList>
    </citation>
    <scope>NUCLEOTIDE SEQUENCE [LARGE SCALE GENOMIC DNA]</scope>
    <source>
        <strain evidence="3 4">DSM 28760</strain>
    </source>
</reference>
<dbReference type="InterPro" id="IPR017819">
    <property type="entry name" value="Plasmid_partition_RepB"/>
</dbReference>
<evidence type="ECO:0000313" key="3">
    <source>
        <dbReference type="EMBL" id="MBB3808068.1"/>
    </source>
</evidence>
<dbReference type="NCBIfam" id="TIGR03454">
    <property type="entry name" value="partition_RepB"/>
    <property type="match status" value="1"/>
</dbReference>
<dbReference type="Gene3D" id="1.10.10.2830">
    <property type="match status" value="1"/>
</dbReference>
<organism evidence="3 4">
    <name type="scientific">Pseudochelatococcus contaminans</name>
    <dbReference type="NCBI Taxonomy" id="1538103"/>
    <lineage>
        <taxon>Bacteria</taxon>
        <taxon>Pseudomonadati</taxon>
        <taxon>Pseudomonadota</taxon>
        <taxon>Alphaproteobacteria</taxon>
        <taxon>Hyphomicrobiales</taxon>
        <taxon>Chelatococcaceae</taxon>
        <taxon>Pseudochelatococcus</taxon>
    </lineage>
</organism>